<reference evidence="3" key="1">
    <citation type="journal article" date="2019" name="Int. J. Syst. Evol. Microbiol.">
        <title>The Global Catalogue of Microorganisms (GCM) 10K type strain sequencing project: providing services to taxonomists for standard genome sequencing and annotation.</title>
        <authorList>
            <consortium name="The Broad Institute Genomics Platform"/>
            <consortium name="The Broad Institute Genome Sequencing Center for Infectious Disease"/>
            <person name="Wu L."/>
            <person name="Ma J."/>
        </authorList>
    </citation>
    <scope>NUCLEOTIDE SEQUENCE [LARGE SCALE GENOMIC DNA]</scope>
    <source>
        <strain evidence="3">JCM 15933</strain>
    </source>
</reference>
<proteinExistence type="predicted"/>
<evidence type="ECO:0000313" key="2">
    <source>
        <dbReference type="EMBL" id="GAA1507174.1"/>
    </source>
</evidence>
<feature type="compositionally biased region" description="Polar residues" evidence="1">
    <location>
        <begin position="16"/>
        <end position="31"/>
    </location>
</feature>
<name>A0ABP4KNP4_9ACTN</name>
<sequence>MVGAAAAVPTTRPRQEQAQTPGQSAPAQTQPAGVDLPVTHGTKAPMRPPVAGKAGGDHAAAVAALTRIAGQQRGGPLPIGAGQVLYVKTYNLIDGTGSYIHEVWQDPGTGVALRIRRSDDGPKSIDHSLSDDEIALETARAHLGAPGLDNMKAEYVAAFPREAAKAHELSAAWRAWAAKAYPGRNADGMIFKYLHEVFHYVEPLLDAQQRAALYQALADLAVEATTASIGGRQYDVICMADAQKADCLLVDAATGRFAGGAWTGADLKVTAGNFEFVDFATQPRPVPGATRDLTQEKPGASGSSTTPKR</sequence>
<organism evidence="2 3">
    <name type="scientific">Dactylosporangium maewongense</name>
    <dbReference type="NCBI Taxonomy" id="634393"/>
    <lineage>
        <taxon>Bacteria</taxon>
        <taxon>Bacillati</taxon>
        <taxon>Actinomycetota</taxon>
        <taxon>Actinomycetes</taxon>
        <taxon>Micromonosporales</taxon>
        <taxon>Micromonosporaceae</taxon>
        <taxon>Dactylosporangium</taxon>
    </lineage>
</organism>
<gene>
    <name evidence="2" type="ORF">GCM10009827_021580</name>
</gene>
<protein>
    <submittedName>
        <fullName evidence="2">Uncharacterized protein</fullName>
    </submittedName>
</protein>
<keyword evidence="3" id="KW-1185">Reference proteome</keyword>
<evidence type="ECO:0000256" key="1">
    <source>
        <dbReference type="SAM" id="MobiDB-lite"/>
    </source>
</evidence>
<comment type="caution">
    <text evidence="2">The sequence shown here is derived from an EMBL/GenBank/DDBJ whole genome shotgun (WGS) entry which is preliminary data.</text>
</comment>
<dbReference type="Proteomes" id="UP001501470">
    <property type="component" value="Unassembled WGS sequence"/>
</dbReference>
<feature type="region of interest" description="Disordered" evidence="1">
    <location>
        <begin position="1"/>
        <end position="34"/>
    </location>
</feature>
<feature type="region of interest" description="Disordered" evidence="1">
    <location>
        <begin position="282"/>
        <end position="309"/>
    </location>
</feature>
<evidence type="ECO:0000313" key="3">
    <source>
        <dbReference type="Proteomes" id="UP001501470"/>
    </source>
</evidence>
<accession>A0ABP4KNP4</accession>
<dbReference type="EMBL" id="BAAAQD010000003">
    <property type="protein sequence ID" value="GAA1507174.1"/>
    <property type="molecule type" value="Genomic_DNA"/>
</dbReference>